<dbReference type="Pfam" id="PF01545">
    <property type="entry name" value="Cation_efflux"/>
    <property type="match status" value="1"/>
</dbReference>
<evidence type="ECO:0000256" key="6">
    <source>
        <dbReference type="ARBA" id="ARBA00022906"/>
    </source>
</evidence>
<comment type="subcellular location">
    <subcellularLocation>
        <location evidence="1">Membrane</location>
        <topology evidence="1">Multi-pass membrane protein</topology>
    </subcellularLocation>
</comment>
<dbReference type="AlphaFoldDB" id="A0A7U7GF06"/>
<evidence type="ECO:0000256" key="5">
    <source>
        <dbReference type="ARBA" id="ARBA00022692"/>
    </source>
</evidence>
<dbReference type="InterPro" id="IPR058533">
    <property type="entry name" value="Cation_efflux_TM"/>
</dbReference>
<comment type="caution">
    <text evidence="11">The sequence shown here is derived from an EMBL/GenBank/DDBJ whole genome shotgun (WGS) entry which is preliminary data.</text>
</comment>
<evidence type="ECO:0000256" key="4">
    <source>
        <dbReference type="ARBA" id="ARBA00022496"/>
    </source>
</evidence>
<gene>
    <name evidence="11" type="ORF">BN874_640008</name>
</gene>
<comment type="similarity">
    <text evidence="2">Belongs to the cation diffusion facilitator (CDF) transporter (TC 2.A.4) family. FieF subfamily.</text>
</comment>
<dbReference type="GO" id="GO:0015093">
    <property type="term" value="F:ferrous iron transmembrane transporter activity"/>
    <property type="evidence" value="ECO:0007669"/>
    <property type="project" value="TreeGrafter"/>
</dbReference>
<feature type="transmembrane region" description="Helical" evidence="9">
    <location>
        <begin position="157"/>
        <end position="176"/>
    </location>
</feature>
<keyword evidence="6" id="KW-0406">Ion transport</keyword>
<keyword evidence="8 9" id="KW-0472">Membrane</keyword>
<organism evidence="11 12">
    <name type="scientific">Candidatus Contendobacter odensis Run_B_J11</name>
    <dbReference type="NCBI Taxonomy" id="1400861"/>
    <lineage>
        <taxon>Bacteria</taxon>
        <taxon>Pseudomonadati</taxon>
        <taxon>Pseudomonadota</taxon>
        <taxon>Gammaproteobacteria</taxon>
        <taxon>Candidatus Competibacteraceae</taxon>
        <taxon>Candidatus Contendibacter</taxon>
    </lineage>
</organism>
<keyword evidence="6" id="KW-0862">Zinc</keyword>
<keyword evidence="5 9" id="KW-0812">Transmembrane</keyword>
<dbReference type="InterPro" id="IPR002524">
    <property type="entry name" value="Cation_efflux"/>
</dbReference>
<feature type="transmembrane region" description="Helical" evidence="9">
    <location>
        <begin position="20"/>
        <end position="36"/>
    </location>
</feature>
<keyword evidence="12" id="KW-1185">Reference proteome</keyword>
<dbReference type="RefSeq" id="WP_034435606.1">
    <property type="nucleotide sequence ID" value="NZ_CBTK010000281.1"/>
</dbReference>
<evidence type="ECO:0000256" key="9">
    <source>
        <dbReference type="SAM" id="Phobius"/>
    </source>
</evidence>
<reference evidence="11 12" key="1">
    <citation type="journal article" date="2014" name="ISME J.">
        <title>Candidatus Competibacter-lineage genomes retrieved from metagenomes reveal functional metabolic diversity.</title>
        <authorList>
            <person name="McIlroy S.J."/>
            <person name="Albertsen M."/>
            <person name="Andresen E.K."/>
            <person name="Saunders A.M."/>
            <person name="Kristiansen R."/>
            <person name="Stokholm-Bjerregaard M."/>
            <person name="Nielsen K.L."/>
            <person name="Nielsen P.H."/>
        </authorList>
    </citation>
    <scope>NUCLEOTIDE SEQUENCE [LARGE SCALE GENOMIC DNA]</scope>
    <source>
        <strain evidence="11 12">Run_B_J11</strain>
    </source>
</reference>
<feature type="transmembrane region" description="Helical" evidence="9">
    <location>
        <begin position="188"/>
        <end position="206"/>
    </location>
</feature>
<dbReference type="PANTHER" id="PTHR43840">
    <property type="entry name" value="MITOCHONDRIAL METAL TRANSPORTER 1-RELATED"/>
    <property type="match status" value="1"/>
</dbReference>
<accession>A0A7U7GF06</accession>
<protein>
    <submittedName>
        <fullName evidence="11">Cobalt zinc cadmium cation transporter</fullName>
    </submittedName>
</protein>
<sequence>MSTLMTIHSETEQKILKRSIWITVVFASSGILLGLLSGSQSIVFDGLFSVIDTLVLMLALTAARLVQREGDRRFQYGYWHIEPMVLAFNGSVLMFLCLYAFINAVGSFLAGGRELELDWALGYAAAACILTFGMYFYERRENRRVRSELLHLDTQSWLMSALIATALLVAFALAWAIKGTRFAPLAPYVDPTVLALLTLYLITVPIKTVRRALNEILLITPPRLDQVVRTVMDAVVKRHGFSRYTSYVAKVGRAYFIEIYVVTPPDFQIGSITTLDAIRQEISTAIDNQGSYQWLIVAFTADERWI</sequence>
<dbReference type="GO" id="GO:0015341">
    <property type="term" value="F:zinc efflux antiporter activity"/>
    <property type="evidence" value="ECO:0007669"/>
    <property type="project" value="TreeGrafter"/>
</dbReference>
<feature type="domain" description="Cation efflux protein transmembrane" evidence="10">
    <location>
        <begin position="17"/>
        <end position="217"/>
    </location>
</feature>
<keyword evidence="6" id="KW-0864">Zinc transport</keyword>
<dbReference type="GO" id="GO:0006882">
    <property type="term" value="P:intracellular zinc ion homeostasis"/>
    <property type="evidence" value="ECO:0007669"/>
    <property type="project" value="TreeGrafter"/>
</dbReference>
<evidence type="ECO:0000259" key="10">
    <source>
        <dbReference type="Pfam" id="PF01545"/>
    </source>
</evidence>
<dbReference type="GO" id="GO:0015086">
    <property type="term" value="F:cadmium ion transmembrane transporter activity"/>
    <property type="evidence" value="ECO:0007669"/>
    <property type="project" value="TreeGrafter"/>
</dbReference>
<dbReference type="Proteomes" id="UP000019184">
    <property type="component" value="Unassembled WGS sequence"/>
</dbReference>
<evidence type="ECO:0000256" key="3">
    <source>
        <dbReference type="ARBA" id="ARBA00022448"/>
    </source>
</evidence>
<dbReference type="NCBIfam" id="TIGR01297">
    <property type="entry name" value="CDF"/>
    <property type="match status" value="1"/>
</dbReference>
<evidence type="ECO:0000313" key="11">
    <source>
        <dbReference type="EMBL" id="CDH46890.1"/>
    </source>
</evidence>
<evidence type="ECO:0000313" key="12">
    <source>
        <dbReference type="Proteomes" id="UP000019184"/>
    </source>
</evidence>
<proteinExistence type="inferred from homology"/>
<feature type="transmembrane region" description="Helical" evidence="9">
    <location>
        <begin position="42"/>
        <end position="63"/>
    </location>
</feature>
<keyword evidence="3" id="KW-0813">Transport</keyword>
<evidence type="ECO:0000256" key="7">
    <source>
        <dbReference type="ARBA" id="ARBA00022989"/>
    </source>
</evidence>
<keyword evidence="7 9" id="KW-1133">Transmembrane helix</keyword>
<evidence type="ECO:0000256" key="2">
    <source>
        <dbReference type="ARBA" id="ARBA00010212"/>
    </source>
</evidence>
<dbReference type="InterPro" id="IPR050291">
    <property type="entry name" value="CDF_Transporter"/>
</dbReference>
<name>A0A7U7GF06_9GAMM</name>
<feature type="transmembrane region" description="Helical" evidence="9">
    <location>
        <begin position="84"/>
        <end position="108"/>
    </location>
</feature>
<dbReference type="GO" id="GO:0005886">
    <property type="term" value="C:plasma membrane"/>
    <property type="evidence" value="ECO:0007669"/>
    <property type="project" value="TreeGrafter"/>
</dbReference>
<keyword evidence="4" id="KW-0408">Iron</keyword>
<dbReference type="PANTHER" id="PTHR43840:SF15">
    <property type="entry name" value="MITOCHONDRIAL METAL TRANSPORTER 1-RELATED"/>
    <property type="match status" value="1"/>
</dbReference>
<dbReference type="EMBL" id="CBTK010000281">
    <property type="protein sequence ID" value="CDH46890.1"/>
    <property type="molecule type" value="Genomic_DNA"/>
</dbReference>
<dbReference type="InterPro" id="IPR027469">
    <property type="entry name" value="Cation_efflux_TMD_sf"/>
</dbReference>
<evidence type="ECO:0000256" key="1">
    <source>
        <dbReference type="ARBA" id="ARBA00004141"/>
    </source>
</evidence>
<keyword evidence="4" id="KW-0410">Iron transport</keyword>
<dbReference type="Gene3D" id="1.20.1510.10">
    <property type="entry name" value="Cation efflux protein transmembrane domain"/>
    <property type="match status" value="1"/>
</dbReference>
<dbReference type="SUPFAM" id="SSF161111">
    <property type="entry name" value="Cation efflux protein transmembrane domain-like"/>
    <property type="match status" value="1"/>
</dbReference>
<feature type="transmembrane region" description="Helical" evidence="9">
    <location>
        <begin position="120"/>
        <end position="137"/>
    </location>
</feature>
<evidence type="ECO:0000256" key="8">
    <source>
        <dbReference type="ARBA" id="ARBA00023136"/>
    </source>
</evidence>